<accession>A0ACB8CLA1</accession>
<organism evidence="1 2">
    <name type="scientific">Dermacentor silvarum</name>
    <name type="common">Tick</name>
    <dbReference type="NCBI Taxonomy" id="543639"/>
    <lineage>
        <taxon>Eukaryota</taxon>
        <taxon>Metazoa</taxon>
        <taxon>Ecdysozoa</taxon>
        <taxon>Arthropoda</taxon>
        <taxon>Chelicerata</taxon>
        <taxon>Arachnida</taxon>
        <taxon>Acari</taxon>
        <taxon>Parasitiformes</taxon>
        <taxon>Ixodida</taxon>
        <taxon>Ixodoidea</taxon>
        <taxon>Ixodidae</taxon>
        <taxon>Rhipicephalinae</taxon>
        <taxon>Dermacentor</taxon>
    </lineage>
</organism>
<proteinExistence type="predicted"/>
<name>A0ACB8CLA1_DERSI</name>
<protein>
    <submittedName>
        <fullName evidence="1">Uncharacterized protein</fullName>
    </submittedName>
</protein>
<comment type="caution">
    <text evidence="1">The sequence shown here is derived from an EMBL/GenBank/DDBJ whole genome shotgun (WGS) entry which is preliminary data.</text>
</comment>
<reference evidence="1" key="1">
    <citation type="submission" date="2020-05" db="EMBL/GenBank/DDBJ databases">
        <title>Large-scale comparative analyses of tick genomes elucidate their genetic diversity and vector capacities.</title>
        <authorList>
            <person name="Jia N."/>
            <person name="Wang J."/>
            <person name="Shi W."/>
            <person name="Du L."/>
            <person name="Sun Y."/>
            <person name="Zhan W."/>
            <person name="Jiang J."/>
            <person name="Wang Q."/>
            <person name="Zhang B."/>
            <person name="Ji P."/>
            <person name="Sakyi L.B."/>
            <person name="Cui X."/>
            <person name="Yuan T."/>
            <person name="Jiang B."/>
            <person name="Yang W."/>
            <person name="Lam T.T.-Y."/>
            <person name="Chang Q."/>
            <person name="Ding S."/>
            <person name="Wang X."/>
            <person name="Zhu J."/>
            <person name="Ruan X."/>
            <person name="Zhao L."/>
            <person name="Wei J."/>
            <person name="Que T."/>
            <person name="Du C."/>
            <person name="Cheng J."/>
            <person name="Dai P."/>
            <person name="Han X."/>
            <person name="Huang E."/>
            <person name="Gao Y."/>
            <person name="Liu J."/>
            <person name="Shao H."/>
            <person name="Ye R."/>
            <person name="Li L."/>
            <person name="Wei W."/>
            <person name="Wang X."/>
            <person name="Wang C."/>
            <person name="Yang T."/>
            <person name="Huo Q."/>
            <person name="Li W."/>
            <person name="Guo W."/>
            <person name="Chen H."/>
            <person name="Zhou L."/>
            <person name="Ni X."/>
            <person name="Tian J."/>
            <person name="Zhou Y."/>
            <person name="Sheng Y."/>
            <person name="Liu T."/>
            <person name="Pan Y."/>
            <person name="Xia L."/>
            <person name="Li J."/>
            <person name="Zhao F."/>
            <person name="Cao W."/>
        </authorList>
    </citation>
    <scope>NUCLEOTIDE SEQUENCE</scope>
    <source>
        <strain evidence="1">Dsil-2018</strain>
    </source>
</reference>
<evidence type="ECO:0000313" key="1">
    <source>
        <dbReference type="EMBL" id="KAH7945701.1"/>
    </source>
</evidence>
<sequence length="202" mass="22215">MHLKVMVPVFVAFVVTVVGISAVNAEELVLCPVVDDKGVNATLLPNPYNCSTFYLCSQGVPELIECPRALHFNRKLNVCDFPWRAACVELELPTEPALPTTDAPVVTEKIVITKTVKEVYKPVDEPTLKSQKLAMQAKVIVPIFVAFVMAMADNSAAKVEEFVVCPVVDDKGVNATLLPNLYNCSTFYLCSQVKVPPGEWRM</sequence>
<keyword evidence="2" id="KW-1185">Reference proteome</keyword>
<evidence type="ECO:0000313" key="2">
    <source>
        <dbReference type="Proteomes" id="UP000821865"/>
    </source>
</evidence>
<dbReference type="Proteomes" id="UP000821865">
    <property type="component" value="Chromosome 6"/>
</dbReference>
<dbReference type="EMBL" id="CM023475">
    <property type="protein sequence ID" value="KAH7945701.1"/>
    <property type="molecule type" value="Genomic_DNA"/>
</dbReference>
<gene>
    <name evidence="1" type="ORF">HPB49_014327</name>
</gene>